<reference evidence="8" key="2">
    <citation type="journal article" date="2007" name="PLoS Biol.">
        <title>Survey sequencing and comparative analysis of the elephant shark (Callorhinchus milii) genome.</title>
        <authorList>
            <person name="Venkatesh B."/>
            <person name="Kirkness E.F."/>
            <person name="Loh Y.H."/>
            <person name="Halpern A.L."/>
            <person name="Lee A.P."/>
            <person name="Johnson J."/>
            <person name="Dandona N."/>
            <person name="Viswanathan L.D."/>
            <person name="Tay A."/>
            <person name="Venter J.C."/>
            <person name="Strausberg R.L."/>
            <person name="Brenner S."/>
        </authorList>
    </citation>
    <scope>NUCLEOTIDE SEQUENCE [LARGE SCALE GENOMIC DNA]</scope>
</reference>
<dbReference type="CDD" id="cd16609">
    <property type="entry name" value="RING-HC_TRIM65_C-IV"/>
    <property type="match status" value="1"/>
</dbReference>
<dbReference type="Gene3D" id="3.30.160.60">
    <property type="entry name" value="Classic Zinc Finger"/>
    <property type="match status" value="1"/>
</dbReference>
<accession>A0A4W3JYF7</accession>
<dbReference type="OMA" id="SHRGHAY"/>
<dbReference type="Proteomes" id="UP000314986">
    <property type="component" value="Unassembled WGS sequence"/>
</dbReference>
<dbReference type="PROSITE" id="PS50089">
    <property type="entry name" value="ZF_RING_2"/>
    <property type="match status" value="1"/>
</dbReference>
<dbReference type="InterPro" id="IPR027370">
    <property type="entry name" value="Znf-RING_euk"/>
</dbReference>
<evidence type="ECO:0000256" key="3">
    <source>
        <dbReference type="ARBA" id="ARBA00022833"/>
    </source>
</evidence>
<evidence type="ECO:0008006" key="9">
    <source>
        <dbReference type="Google" id="ProtNLM"/>
    </source>
</evidence>
<name>A0A4W3JYF7_CALMI</name>
<feature type="domain" description="RING-type" evidence="5">
    <location>
        <begin position="9"/>
        <end position="51"/>
    </location>
</feature>
<keyword evidence="1" id="KW-0479">Metal-binding</keyword>
<dbReference type="GO" id="GO:0008270">
    <property type="term" value="F:zinc ion binding"/>
    <property type="evidence" value="ECO:0007669"/>
    <property type="project" value="UniProtKB-KW"/>
</dbReference>
<reference evidence="8" key="3">
    <citation type="journal article" date="2014" name="Nature">
        <title>Elephant shark genome provides unique insights into gnathostome evolution.</title>
        <authorList>
            <consortium name="International Elephant Shark Genome Sequencing Consortium"/>
            <person name="Venkatesh B."/>
            <person name="Lee A.P."/>
            <person name="Ravi V."/>
            <person name="Maurya A.K."/>
            <person name="Lian M.M."/>
            <person name="Swann J.B."/>
            <person name="Ohta Y."/>
            <person name="Flajnik M.F."/>
            <person name="Sutoh Y."/>
            <person name="Kasahara M."/>
            <person name="Hoon S."/>
            <person name="Gangu V."/>
            <person name="Roy S.W."/>
            <person name="Irimia M."/>
            <person name="Korzh V."/>
            <person name="Kondrychyn I."/>
            <person name="Lim Z.W."/>
            <person name="Tay B.H."/>
            <person name="Tohari S."/>
            <person name="Kong K.W."/>
            <person name="Ho S."/>
            <person name="Lorente-Galdos B."/>
            <person name="Quilez J."/>
            <person name="Marques-Bonet T."/>
            <person name="Raney B.J."/>
            <person name="Ingham P.W."/>
            <person name="Tay A."/>
            <person name="Hillier L.W."/>
            <person name="Minx P."/>
            <person name="Boehm T."/>
            <person name="Wilson R.K."/>
            <person name="Brenner S."/>
            <person name="Warren W.C."/>
        </authorList>
    </citation>
    <scope>NUCLEOTIDE SEQUENCE [LARGE SCALE GENOMIC DNA]</scope>
</reference>
<dbReference type="InterPro" id="IPR051051">
    <property type="entry name" value="E3_ubiq-ligase_TRIM/RNF"/>
</dbReference>
<keyword evidence="2 4" id="KW-0863">Zinc-finger</keyword>
<evidence type="ECO:0000256" key="2">
    <source>
        <dbReference type="ARBA" id="ARBA00022771"/>
    </source>
</evidence>
<dbReference type="PROSITE" id="PS00518">
    <property type="entry name" value="ZF_RING_1"/>
    <property type="match status" value="1"/>
</dbReference>
<evidence type="ECO:0000256" key="1">
    <source>
        <dbReference type="ARBA" id="ARBA00022723"/>
    </source>
</evidence>
<dbReference type="CDD" id="cd19802">
    <property type="entry name" value="Bbox1_TRIM8-like"/>
    <property type="match status" value="1"/>
</dbReference>
<sequence>TALSGDLTCAICLGIYTDPVVLECKHSFCRACIEEFWSGAAPGTYSCPECRAETSERPGLEKNFKLASIVQKYLALQSSQDAVLCNYCTESPLPAVKTCLKCEASLCPIHLKHHRENSVFKSHSLTELTTDLFLWKCPEHQKSLEIYCKDDKVCVCSLCAFIGKHKNHNFSSISEGEKELRKNEELVFIQVMLFLSTPQALAQLPLLHQHEVQCKVDKTKIKWNSKIMLSAVVEWLVHAFVTSRFDYSNALLARLPSSII</sequence>
<evidence type="ECO:0000313" key="8">
    <source>
        <dbReference type="Proteomes" id="UP000314986"/>
    </source>
</evidence>
<dbReference type="InterPro" id="IPR001841">
    <property type="entry name" value="Znf_RING"/>
</dbReference>
<reference evidence="8" key="1">
    <citation type="journal article" date="2006" name="Science">
        <title>Ancient noncoding elements conserved in the human genome.</title>
        <authorList>
            <person name="Venkatesh B."/>
            <person name="Kirkness E.F."/>
            <person name="Loh Y.H."/>
            <person name="Halpern A.L."/>
            <person name="Lee A.P."/>
            <person name="Johnson J."/>
            <person name="Dandona N."/>
            <person name="Viswanathan L.D."/>
            <person name="Tay A."/>
            <person name="Venter J.C."/>
            <person name="Strausberg R.L."/>
            <person name="Brenner S."/>
        </authorList>
    </citation>
    <scope>NUCLEOTIDE SEQUENCE [LARGE SCALE GENOMIC DNA]</scope>
</reference>
<evidence type="ECO:0000259" key="6">
    <source>
        <dbReference type="PROSITE" id="PS50119"/>
    </source>
</evidence>
<dbReference type="Gene3D" id="4.10.830.40">
    <property type="match status" value="1"/>
</dbReference>
<dbReference type="PANTHER" id="PTHR25465">
    <property type="entry name" value="B-BOX DOMAIN CONTAINING"/>
    <property type="match status" value="1"/>
</dbReference>
<dbReference type="SUPFAM" id="SSF57845">
    <property type="entry name" value="B-box zinc-binding domain"/>
    <property type="match status" value="1"/>
</dbReference>
<protein>
    <recommendedName>
        <fullName evidence="9">RING-type domain-containing protein</fullName>
    </recommendedName>
</protein>
<keyword evidence="3" id="KW-0862">Zinc</keyword>
<dbReference type="SUPFAM" id="SSF57850">
    <property type="entry name" value="RING/U-box"/>
    <property type="match status" value="1"/>
</dbReference>
<organism evidence="7 8">
    <name type="scientific">Callorhinchus milii</name>
    <name type="common">Ghost shark</name>
    <dbReference type="NCBI Taxonomy" id="7868"/>
    <lineage>
        <taxon>Eukaryota</taxon>
        <taxon>Metazoa</taxon>
        <taxon>Chordata</taxon>
        <taxon>Craniata</taxon>
        <taxon>Vertebrata</taxon>
        <taxon>Chondrichthyes</taxon>
        <taxon>Holocephali</taxon>
        <taxon>Chimaeriformes</taxon>
        <taxon>Callorhinchidae</taxon>
        <taxon>Callorhinchus</taxon>
    </lineage>
</organism>
<dbReference type="InterPro" id="IPR013083">
    <property type="entry name" value="Znf_RING/FYVE/PHD"/>
</dbReference>
<dbReference type="InParanoid" id="A0A4W3JYF7"/>
<reference evidence="7" key="4">
    <citation type="submission" date="2025-08" db="UniProtKB">
        <authorList>
            <consortium name="Ensembl"/>
        </authorList>
    </citation>
    <scope>IDENTIFICATION</scope>
</reference>
<dbReference type="Gene3D" id="3.30.40.10">
    <property type="entry name" value="Zinc/RING finger domain, C3HC4 (zinc finger)"/>
    <property type="match status" value="1"/>
</dbReference>
<dbReference type="PANTHER" id="PTHR25465:SF31">
    <property type="entry name" value="RING-TYPE DOMAIN-CONTAINING PROTEIN"/>
    <property type="match status" value="1"/>
</dbReference>
<proteinExistence type="predicted"/>
<dbReference type="InterPro" id="IPR017907">
    <property type="entry name" value="Znf_RING_CS"/>
</dbReference>
<reference evidence="7" key="5">
    <citation type="submission" date="2025-09" db="UniProtKB">
        <authorList>
            <consortium name="Ensembl"/>
        </authorList>
    </citation>
    <scope>IDENTIFICATION</scope>
</reference>
<dbReference type="Pfam" id="PF00643">
    <property type="entry name" value="zf-B_box"/>
    <property type="match status" value="1"/>
</dbReference>
<evidence type="ECO:0000313" key="7">
    <source>
        <dbReference type="Ensembl" id="ENSCMIP00000044091.1"/>
    </source>
</evidence>
<feature type="domain" description="B box-type" evidence="6">
    <location>
        <begin position="137"/>
        <end position="173"/>
    </location>
</feature>
<dbReference type="PROSITE" id="PS50119">
    <property type="entry name" value="ZF_BBOX"/>
    <property type="match status" value="1"/>
</dbReference>
<keyword evidence="8" id="KW-1185">Reference proteome</keyword>
<dbReference type="GeneTree" id="ENSGT01030000234583"/>
<dbReference type="SMART" id="SM00336">
    <property type="entry name" value="BBOX"/>
    <property type="match status" value="2"/>
</dbReference>
<dbReference type="SMART" id="SM00184">
    <property type="entry name" value="RING"/>
    <property type="match status" value="1"/>
</dbReference>
<dbReference type="InterPro" id="IPR000315">
    <property type="entry name" value="Znf_B-box"/>
</dbReference>
<evidence type="ECO:0000259" key="5">
    <source>
        <dbReference type="PROSITE" id="PS50089"/>
    </source>
</evidence>
<dbReference type="Pfam" id="PF13445">
    <property type="entry name" value="zf-RING_UBOX"/>
    <property type="match status" value="1"/>
</dbReference>
<dbReference type="AlphaFoldDB" id="A0A4W3JYF7"/>
<evidence type="ECO:0000256" key="4">
    <source>
        <dbReference type="PROSITE-ProRule" id="PRU00024"/>
    </source>
</evidence>
<dbReference type="Ensembl" id="ENSCMIT00000044725.1">
    <property type="protein sequence ID" value="ENSCMIP00000044091.1"/>
    <property type="gene ID" value="ENSCMIG00000018270.1"/>
</dbReference>